<feature type="transmembrane region" description="Helical" evidence="1">
    <location>
        <begin position="109"/>
        <end position="132"/>
    </location>
</feature>
<dbReference type="SUPFAM" id="SSF103473">
    <property type="entry name" value="MFS general substrate transporter"/>
    <property type="match status" value="1"/>
</dbReference>
<accession>A0A381SZL3</accession>
<feature type="transmembrane region" description="Helical" evidence="1">
    <location>
        <begin position="288"/>
        <end position="305"/>
    </location>
</feature>
<feature type="transmembrane region" description="Helical" evidence="1">
    <location>
        <begin position="222"/>
        <end position="245"/>
    </location>
</feature>
<dbReference type="Gene3D" id="1.20.1250.20">
    <property type="entry name" value="MFS general substrate transporter like domains"/>
    <property type="match status" value="2"/>
</dbReference>
<feature type="transmembrane region" description="Helical" evidence="1">
    <location>
        <begin position="86"/>
        <end position="103"/>
    </location>
</feature>
<feature type="transmembrane region" description="Helical" evidence="1">
    <location>
        <begin position="144"/>
        <end position="164"/>
    </location>
</feature>
<feature type="transmembrane region" description="Helical" evidence="1">
    <location>
        <begin position="257"/>
        <end position="276"/>
    </location>
</feature>
<reference evidence="3" key="1">
    <citation type="submission" date="2018-05" db="EMBL/GenBank/DDBJ databases">
        <authorList>
            <person name="Lanie J.A."/>
            <person name="Ng W.-L."/>
            <person name="Kazmierczak K.M."/>
            <person name="Andrzejewski T.M."/>
            <person name="Davidsen T.M."/>
            <person name="Wayne K.J."/>
            <person name="Tettelin H."/>
            <person name="Glass J.I."/>
            <person name="Rusch D."/>
            <person name="Podicherti R."/>
            <person name="Tsui H.-C.T."/>
            <person name="Winkler M.E."/>
        </authorList>
    </citation>
    <scope>NUCLEOTIDE SEQUENCE</scope>
</reference>
<feature type="transmembrane region" description="Helical" evidence="1">
    <location>
        <begin position="16"/>
        <end position="39"/>
    </location>
</feature>
<dbReference type="InterPro" id="IPR011701">
    <property type="entry name" value="MFS"/>
</dbReference>
<evidence type="ECO:0000259" key="2">
    <source>
        <dbReference type="PROSITE" id="PS50850"/>
    </source>
</evidence>
<evidence type="ECO:0000313" key="3">
    <source>
        <dbReference type="EMBL" id="SVA08748.1"/>
    </source>
</evidence>
<feature type="transmembrane region" description="Helical" evidence="1">
    <location>
        <begin position="311"/>
        <end position="334"/>
    </location>
</feature>
<dbReference type="InterPro" id="IPR036259">
    <property type="entry name" value="MFS_trans_sf"/>
</dbReference>
<dbReference type="PANTHER" id="PTHR11360:SF290">
    <property type="entry name" value="MONOCARBOXYLATE MFS PERMEASE"/>
    <property type="match status" value="1"/>
</dbReference>
<dbReference type="InterPro" id="IPR050327">
    <property type="entry name" value="Proton-linked_MCT"/>
</dbReference>
<evidence type="ECO:0000256" key="1">
    <source>
        <dbReference type="SAM" id="Phobius"/>
    </source>
</evidence>
<dbReference type="AlphaFoldDB" id="A0A381SZL3"/>
<gene>
    <name evidence="3" type="ORF">METZ01_LOCUS61602</name>
</gene>
<keyword evidence="1" id="KW-1133">Transmembrane helix</keyword>
<sequence>MSRSIQHDTGDDRDPLYGWFMVGIVFTLSGLAFGALGSISVFLKPLATEFLWTRAETSLGYTAIALSSALFGVAWGFVADRFGTRWFGVVAAVVMAASLFMLSKQTSIVHFYAFYFIYGAFGNALVGSPLFANVAYWFRQQPGLAIGITAAGGAFGQGVVPYLASMMIESSGWRDAYMFMACGYLIIALPLGFLVRESPVRLRAMQFPDEQPHTFPLKETEVLLWLSAAVLFCCNCMSVPIVHLVPLLTDAGQSLSSATGVLAVLMFSGVLGRILGGKLGDVIGPLPAYLLMSLGQTVFVLWFPFTDDLVSLYVLAIFFGFAYSGVMSCILTCTRMMVSPGFAARAMSITSFFGYGGMGMGAFVGGLLFDINGNYAGSFVFASIMGIINLLILSLFHYRIKWQQSQPSDDTPLISATSP</sequence>
<keyword evidence="1" id="KW-0812">Transmembrane</keyword>
<dbReference type="InterPro" id="IPR020846">
    <property type="entry name" value="MFS_dom"/>
</dbReference>
<organism evidence="3">
    <name type="scientific">marine metagenome</name>
    <dbReference type="NCBI Taxonomy" id="408172"/>
    <lineage>
        <taxon>unclassified sequences</taxon>
        <taxon>metagenomes</taxon>
        <taxon>ecological metagenomes</taxon>
    </lineage>
</organism>
<dbReference type="PANTHER" id="PTHR11360">
    <property type="entry name" value="MONOCARBOXYLATE TRANSPORTER"/>
    <property type="match status" value="1"/>
</dbReference>
<feature type="transmembrane region" description="Helical" evidence="1">
    <location>
        <begin position="59"/>
        <end position="79"/>
    </location>
</feature>
<feature type="transmembrane region" description="Helical" evidence="1">
    <location>
        <begin position="346"/>
        <end position="369"/>
    </location>
</feature>
<dbReference type="EMBL" id="UINC01003726">
    <property type="protein sequence ID" value="SVA08748.1"/>
    <property type="molecule type" value="Genomic_DNA"/>
</dbReference>
<keyword evidence="1" id="KW-0472">Membrane</keyword>
<feature type="transmembrane region" description="Helical" evidence="1">
    <location>
        <begin position="176"/>
        <end position="195"/>
    </location>
</feature>
<protein>
    <recommendedName>
        <fullName evidence="2">Major facilitator superfamily (MFS) profile domain-containing protein</fullName>
    </recommendedName>
</protein>
<dbReference type="GO" id="GO:0022857">
    <property type="term" value="F:transmembrane transporter activity"/>
    <property type="evidence" value="ECO:0007669"/>
    <property type="project" value="InterPro"/>
</dbReference>
<dbReference type="Pfam" id="PF07690">
    <property type="entry name" value="MFS_1"/>
    <property type="match status" value="1"/>
</dbReference>
<proteinExistence type="predicted"/>
<feature type="domain" description="Major facilitator superfamily (MFS) profile" evidence="2">
    <location>
        <begin position="18"/>
        <end position="401"/>
    </location>
</feature>
<feature type="transmembrane region" description="Helical" evidence="1">
    <location>
        <begin position="375"/>
        <end position="396"/>
    </location>
</feature>
<name>A0A381SZL3_9ZZZZ</name>
<dbReference type="PROSITE" id="PS50850">
    <property type="entry name" value="MFS"/>
    <property type="match status" value="1"/>
</dbReference>